<organism evidence="5 6">
    <name type="scientific">Candidatus Scatomorpha intestinigallinarum</name>
    <dbReference type="NCBI Taxonomy" id="2840923"/>
    <lineage>
        <taxon>Bacteria</taxon>
        <taxon>Bacillati</taxon>
        <taxon>Bacillota</taxon>
        <taxon>Clostridia</taxon>
        <taxon>Eubacteriales</taxon>
        <taxon>Candidatus Scatomorpha</taxon>
    </lineage>
</organism>
<comment type="caution">
    <text evidence="5">The sequence shown here is derived from an EMBL/GenBank/DDBJ whole genome shotgun (WGS) entry which is preliminary data.</text>
</comment>
<protein>
    <submittedName>
        <fullName evidence="5">Class I SAM-dependent methyltransferase</fullName>
    </submittedName>
</protein>
<dbReference type="PANTHER" id="PTHR43464:SF19">
    <property type="entry name" value="UBIQUINONE BIOSYNTHESIS O-METHYLTRANSFERASE, MITOCHONDRIAL"/>
    <property type="match status" value="1"/>
</dbReference>
<dbReference type="SUPFAM" id="SSF53335">
    <property type="entry name" value="S-adenosyl-L-methionine-dependent methyltransferases"/>
    <property type="match status" value="1"/>
</dbReference>
<accession>A0A9D1DLP7</accession>
<dbReference type="PANTHER" id="PTHR43464">
    <property type="entry name" value="METHYLTRANSFERASE"/>
    <property type="match status" value="1"/>
</dbReference>
<dbReference type="Proteomes" id="UP000824238">
    <property type="component" value="Unassembled WGS sequence"/>
</dbReference>
<dbReference type="Pfam" id="PF13649">
    <property type="entry name" value="Methyltransf_25"/>
    <property type="match status" value="1"/>
</dbReference>
<gene>
    <name evidence="5" type="ORF">IAD36_05595</name>
</gene>
<dbReference type="GO" id="GO:0008168">
    <property type="term" value="F:methyltransferase activity"/>
    <property type="evidence" value="ECO:0007669"/>
    <property type="project" value="UniProtKB-KW"/>
</dbReference>
<dbReference type="InterPro" id="IPR029063">
    <property type="entry name" value="SAM-dependent_MTases_sf"/>
</dbReference>
<dbReference type="EMBL" id="DVHH01000138">
    <property type="protein sequence ID" value="HIR55054.1"/>
    <property type="molecule type" value="Genomic_DNA"/>
</dbReference>
<keyword evidence="1 5" id="KW-0489">Methyltransferase</keyword>
<dbReference type="CDD" id="cd02440">
    <property type="entry name" value="AdoMet_MTases"/>
    <property type="match status" value="1"/>
</dbReference>
<dbReference type="Gene3D" id="3.40.50.150">
    <property type="entry name" value="Vaccinia Virus protein VP39"/>
    <property type="match status" value="1"/>
</dbReference>
<proteinExistence type="predicted"/>
<evidence type="ECO:0000313" key="6">
    <source>
        <dbReference type="Proteomes" id="UP000824238"/>
    </source>
</evidence>
<dbReference type="GO" id="GO:0032259">
    <property type="term" value="P:methylation"/>
    <property type="evidence" value="ECO:0007669"/>
    <property type="project" value="UniProtKB-KW"/>
</dbReference>
<evidence type="ECO:0000256" key="3">
    <source>
        <dbReference type="ARBA" id="ARBA00022691"/>
    </source>
</evidence>
<sequence>MTAYSSLAAWYDELTRDVPYPAFADYYEGLFRARGGETGLILDLCCGTGSLACLMAARGYDVIAADASADMLMSAREKASALGVGKMPLFINQSAQELDLYGTVDAAYSSLDSLSYVPFSDLPEVFRRLRLFIRPGGLLVFDLRTPEFLRGMDGSVSVDEREDVFCVWRGRFEGGALYYGMDIFSREGRAWRRSSEEHVEYAHEPEAVAQLLRRAGFVEVETRTDGPMGGAERVFFTAVRGN</sequence>
<keyword evidence="2" id="KW-0808">Transferase</keyword>
<evidence type="ECO:0000256" key="1">
    <source>
        <dbReference type="ARBA" id="ARBA00022603"/>
    </source>
</evidence>
<dbReference type="Gene3D" id="2.20.25.110">
    <property type="entry name" value="S-adenosyl-L-methionine-dependent methyltransferases"/>
    <property type="match status" value="1"/>
</dbReference>
<reference evidence="5" key="1">
    <citation type="submission" date="2020-10" db="EMBL/GenBank/DDBJ databases">
        <authorList>
            <person name="Gilroy R."/>
        </authorList>
    </citation>
    <scope>NUCLEOTIDE SEQUENCE</scope>
    <source>
        <strain evidence="5">ChiGjej3B3-7149</strain>
    </source>
</reference>
<evidence type="ECO:0000313" key="5">
    <source>
        <dbReference type="EMBL" id="HIR55054.1"/>
    </source>
</evidence>
<evidence type="ECO:0000259" key="4">
    <source>
        <dbReference type="Pfam" id="PF13649"/>
    </source>
</evidence>
<evidence type="ECO:0000256" key="2">
    <source>
        <dbReference type="ARBA" id="ARBA00022679"/>
    </source>
</evidence>
<keyword evidence="3" id="KW-0949">S-adenosyl-L-methionine</keyword>
<dbReference type="AlphaFoldDB" id="A0A9D1DLP7"/>
<reference evidence="5" key="2">
    <citation type="journal article" date="2021" name="PeerJ">
        <title>Extensive microbial diversity within the chicken gut microbiome revealed by metagenomics and culture.</title>
        <authorList>
            <person name="Gilroy R."/>
            <person name="Ravi A."/>
            <person name="Getino M."/>
            <person name="Pursley I."/>
            <person name="Horton D.L."/>
            <person name="Alikhan N.F."/>
            <person name="Baker D."/>
            <person name="Gharbi K."/>
            <person name="Hall N."/>
            <person name="Watson M."/>
            <person name="Adriaenssens E.M."/>
            <person name="Foster-Nyarko E."/>
            <person name="Jarju S."/>
            <person name="Secka A."/>
            <person name="Antonio M."/>
            <person name="Oren A."/>
            <person name="Chaudhuri R.R."/>
            <person name="La Ragione R."/>
            <person name="Hildebrand F."/>
            <person name="Pallen M.J."/>
        </authorList>
    </citation>
    <scope>NUCLEOTIDE SEQUENCE</scope>
    <source>
        <strain evidence="5">ChiGjej3B3-7149</strain>
    </source>
</reference>
<name>A0A9D1DLP7_9FIRM</name>
<dbReference type="InterPro" id="IPR041698">
    <property type="entry name" value="Methyltransf_25"/>
</dbReference>
<feature type="domain" description="Methyltransferase" evidence="4">
    <location>
        <begin position="41"/>
        <end position="137"/>
    </location>
</feature>